<evidence type="ECO:0000256" key="9">
    <source>
        <dbReference type="PIRSR" id="PIRSR001191-2"/>
    </source>
</evidence>
<dbReference type="GO" id="GO:0004222">
    <property type="term" value="F:metalloendopeptidase activity"/>
    <property type="evidence" value="ECO:0007669"/>
    <property type="project" value="InterPro"/>
</dbReference>
<dbReference type="CDD" id="cd04278">
    <property type="entry name" value="ZnMc_MMP"/>
    <property type="match status" value="1"/>
</dbReference>
<feature type="binding site" evidence="10">
    <location>
        <position position="207"/>
    </location>
    <ligand>
        <name>Zn(2+)</name>
        <dbReference type="ChEBI" id="CHEBI:29105"/>
        <label>1</label>
    </ligand>
</feature>
<dbReference type="InterPro" id="IPR006026">
    <property type="entry name" value="Peptidase_Metallo"/>
</dbReference>
<sequence>MFNYIFRFNILFILILNQVAIDADVSKRNALDYLNKFGYVKEPNRKSKGPLSLQDPEKTLQNSLKKFQSIHGLKITGILDKATIKKIESPRCIKPDFPIARPSSKKGGLKMLKLGLFVTASKWKKKKLKYAVFNENKELQGRTRAIIANAFKFWSDRSGISFKEVHPNAKHDLSIKFGARNHGDAYPFDGPGGVLAHAFFPEDGRIHFDEDENFTDKTKNGVNLQTVAVHEFGHALGLDHSLVKGAVMNPYYKGYDENFKLGKDDIKAIQSLYGKPRRKNQKAKSKKKQKNKRPNANPKKKKKSSKISTTKSSTKTTT</sequence>
<feature type="compositionally biased region" description="Low complexity" evidence="11">
    <location>
        <begin position="306"/>
        <end position="318"/>
    </location>
</feature>
<evidence type="ECO:0000256" key="1">
    <source>
        <dbReference type="ARBA" id="ARBA00010370"/>
    </source>
</evidence>
<keyword evidence="4 12" id="KW-0732">Signal</keyword>
<evidence type="ECO:0000256" key="7">
    <source>
        <dbReference type="ARBA" id="ARBA00023049"/>
    </source>
</evidence>
<feature type="active site" evidence="8">
    <location>
        <position position="231"/>
    </location>
</feature>
<feature type="signal peptide" evidence="12">
    <location>
        <begin position="1"/>
        <end position="23"/>
    </location>
</feature>
<name>A0A3M7P5Y7_BRAPC</name>
<dbReference type="InterPro" id="IPR001818">
    <property type="entry name" value="Pept_M10_metallopeptidase"/>
</dbReference>
<dbReference type="GO" id="GO:0031012">
    <property type="term" value="C:extracellular matrix"/>
    <property type="evidence" value="ECO:0007669"/>
    <property type="project" value="InterPro"/>
</dbReference>
<feature type="binding site" evidence="9">
    <location>
        <position position="240"/>
    </location>
    <ligand>
        <name>Zn(2+)</name>
        <dbReference type="ChEBI" id="CHEBI:29105"/>
        <label>2</label>
        <note>catalytic</note>
    </ligand>
</feature>
<evidence type="ECO:0000256" key="10">
    <source>
        <dbReference type="PIRSR" id="PIRSR621190-2"/>
    </source>
</evidence>
<dbReference type="GO" id="GO:0005615">
    <property type="term" value="C:extracellular space"/>
    <property type="evidence" value="ECO:0007669"/>
    <property type="project" value="TreeGrafter"/>
</dbReference>
<organism evidence="14 15">
    <name type="scientific">Brachionus plicatilis</name>
    <name type="common">Marine rotifer</name>
    <name type="synonym">Brachionus muelleri</name>
    <dbReference type="NCBI Taxonomy" id="10195"/>
    <lineage>
        <taxon>Eukaryota</taxon>
        <taxon>Metazoa</taxon>
        <taxon>Spiralia</taxon>
        <taxon>Gnathifera</taxon>
        <taxon>Rotifera</taxon>
        <taxon>Eurotatoria</taxon>
        <taxon>Monogononta</taxon>
        <taxon>Pseudotrocha</taxon>
        <taxon>Ploima</taxon>
        <taxon>Brachionidae</taxon>
        <taxon>Brachionus</taxon>
    </lineage>
</organism>
<reference evidence="14 15" key="1">
    <citation type="journal article" date="2018" name="Sci. Rep.">
        <title>Genomic signatures of local adaptation to the degree of environmental predictability in rotifers.</title>
        <authorList>
            <person name="Franch-Gras L."/>
            <person name="Hahn C."/>
            <person name="Garcia-Roger E.M."/>
            <person name="Carmona M.J."/>
            <person name="Serra M."/>
            <person name="Gomez A."/>
        </authorList>
    </citation>
    <scope>NUCLEOTIDE SEQUENCE [LARGE SCALE GENOMIC DNA]</scope>
    <source>
        <strain evidence="14">HYR1</strain>
    </source>
</reference>
<feature type="binding site" evidence="10">
    <location>
        <position position="182"/>
    </location>
    <ligand>
        <name>Zn(2+)</name>
        <dbReference type="ChEBI" id="CHEBI:29105"/>
        <label>1</label>
    </ligand>
</feature>
<comment type="similarity">
    <text evidence="1">Belongs to the peptidase M10A family.</text>
</comment>
<feature type="binding site" evidence="10">
    <location>
        <position position="184"/>
    </location>
    <ligand>
        <name>Zn(2+)</name>
        <dbReference type="ChEBI" id="CHEBI:29105"/>
        <label>1</label>
    </ligand>
</feature>
<evidence type="ECO:0000313" key="15">
    <source>
        <dbReference type="Proteomes" id="UP000276133"/>
    </source>
</evidence>
<dbReference type="Gene3D" id="3.40.390.10">
    <property type="entry name" value="Collagenase (Catalytic Domain)"/>
    <property type="match status" value="1"/>
</dbReference>
<keyword evidence="3 9" id="KW-0479">Metal-binding</keyword>
<keyword evidence="2" id="KW-0645">Protease</keyword>
<feature type="binding site" evidence="10">
    <location>
        <position position="189"/>
    </location>
    <ligand>
        <name>Ca(2+)</name>
        <dbReference type="ChEBI" id="CHEBI:29108"/>
        <label>3</label>
    </ligand>
</feature>
<dbReference type="InterPro" id="IPR036365">
    <property type="entry name" value="PGBD-like_sf"/>
</dbReference>
<dbReference type="SUPFAM" id="SSF47090">
    <property type="entry name" value="PGBD-like"/>
    <property type="match status" value="1"/>
</dbReference>
<dbReference type="InterPro" id="IPR021190">
    <property type="entry name" value="Pept_M10A"/>
</dbReference>
<evidence type="ECO:0000256" key="6">
    <source>
        <dbReference type="ARBA" id="ARBA00022833"/>
    </source>
</evidence>
<keyword evidence="15" id="KW-1185">Reference proteome</keyword>
<dbReference type="GO" id="GO:0006508">
    <property type="term" value="P:proteolysis"/>
    <property type="evidence" value="ECO:0007669"/>
    <property type="project" value="UniProtKB-KW"/>
</dbReference>
<evidence type="ECO:0000256" key="5">
    <source>
        <dbReference type="ARBA" id="ARBA00022801"/>
    </source>
</evidence>
<keyword evidence="10" id="KW-0106">Calcium</keyword>
<evidence type="ECO:0000256" key="3">
    <source>
        <dbReference type="ARBA" id="ARBA00022723"/>
    </source>
</evidence>
<feature type="domain" description="Peptidase metallopeptidase" evidence="13">
    <location>
        <begin position="119"/>
        <end position="275"/>
    </location>
</feature>
<feature type="binding site" evidence="9">
    <location>
        <position position="230"/>
    </location>
    <ligand>
        <name>Zn(2+)</name>
        <dbReference type="ChEBI" id="CHEBI:29105"/>
        <label>2</label>
        <note>catalytic</note>
    </ligand>
</feature>
<dbReference type="Pfam" id="PF00413">
    <property type="entry name" value="Peptidase_M10"/>
    <property type="match status" value="1"/>
</dbReference>
<evidence type="ECO:0000313" key="14">
    <source>
        <dbReference type="EMBL" id="RMZ94488.1"/>
    </source>
</evidence>
<dbReference type="GO" id="GO:0008270">
    <property type="term" value="F:zinc ion binding"/>
    <property type="evidence" value="ECO:0007669"/>
    <property type="project" value="InterPro"/>
</dbReference>
<keyword evidence="7" id="KW-0482">Metalloprotease</keyword>
<keyword evidence="6 9" id="KW-0862">Zinc</keyword>
<dbReference type="GO" id="GO:0030574">
    <property type="term" value="P:collagen catabolic process"/>
    <property type="evidence" value="ECO:0007669"/>
    <property type="project" value="TreeGrafter"/>
</dbReference>
<dbReference type="SMART" id="SM00235">
    <property type="entry name" value="ZnMc"/>
    <property type="match status" value="1"/>
</dbReference>
<dbReference type="Proteomes" id="UP000276133">
    <property type="component" value="Unassembled WGS sequence"/>
</dbReference>
<dbReference type="PANTHER" id="PTHR10201:SF291">
    <property type="entry name" value="MATRIX METALLOPROTEINASE 1, ISOFORM C-RELATED"/>
    <property type="match status" value="1"/>
</dbReference>
<comment type="cofactor">
    <cofactor evidence="10">
        <name>Zn(2+)</name>
        <dbReference type="ChEBI" id="CHEBI:29105"/>
    </cofactor>
    <text evidence="10">Binds 2 Zn(2+) ions per subunit.</text>
</comment>
<feature type="region of interest" description="Disordered" evidence="11">
    <location>
        <begin position="271"/>
        <end position="318"/>
    </location>
</feature>
<dbReference type="PRINTS" id="PR00138">
    <property type="entry name" value="MATRIXIN"/>
</dbReference>
<comment type="caution">
    <text evidence="14">The sequence shown here is derived from an EMBL/GenBank/DDBJ whole genome shotgun (WGS) entry which is preliminary data.</text>
</comment>
<dbReference type="FunFam" id="3.40.390.10:FF:000091">
    <property type="entry name" value="Matrix metalloproteinase-16-like Protein"/>
    <property type="match status" value="1"/>
</dbReference>
<feature type="binding site" evidence="10">
    <location>
        <position position="209"/>
    </location>
    <ligand>
        <name>Ca(2+)</name>
        <dbReference type="ChEBI" id="CHEBI:29108"/>
        <label>3</label>
    </ligand>
</feature>
<feature type="binding site" evidence="10">
    <location>
        <position position="212"/>
    </location>
    <ligand>
        <name>Ca(2+)</name>
        <dbReference type="ChEBI" id="CHEBI:29108"/>
        <label>1</label>
    </ligand>
</feature>
<evidence type="ECO:0000256" key="11">
    <source>
        <dbReference type="SAM" id="MobiDB-lite"/>
    </source>
</evidence>
<dbReference type="AlphaFoldDB" id="A0A3M7P5Y7"/>
<feature type="binding site" evidence="10">
    <location>
        <position position="212"/>
    </location>
    <ligand>
        <name>Ca(2+)</name>
        <dbReference type="ChEBI" id="CHEBI:29108"/>
        <label>3</label>
    </ligand>
</feature>
<dbReference type="Pfam" id="PF01471">
    <property type="entry name" value="PG_binding_1"/>
    <property type="match status" value="1"/>
</dbReference>
<gene>
    <name evidence="14" type="ORF">BpHYR1_021048</name>
</gene>
<evidence type="ECO:0000259" key="13">
    <source>
        <dbReference type="SMART" id="SM00235"/>
    </source>
</evidence>
<feature type="binding site" evidence="10">
    <location>
        <position position="248"/>
    </location>
    <ligand>
        <name>Zn(2+)</name>
        <dbReference type="ChEBI" id="CHEBI:29105"/>
        <label>2</label>
        <note>catalytic</note>
    </ligand>
</feature>
<feature type="non-terminal residue" evidence="14">
    <location>
        <position position="318"/>
    </location>
</feature>
<evidence type="ECO:0000256" key="12">
    <source>
        <dbReference type="SAM" id="SignalP"/>
    </source>
</evidence>
<accession>A0A3M7P5Y7</accession>
<evidence type="ECO:0000256" key="2">
    <source>
        <dbReference type="ARBA" id="ARBA00022670"/>
    </source>
</evidence>
<dbReference type="InterPro" id="IPR002477">
    <property type="entry name" value="Peptidoglycan-bd-like"/>
</dbReference>
<keyword evidence="5" id="KW-0378">Hydrolase</keyword>
<feature type="binding site" evidence="9">
    <location>
        <position position="234"/>
    </location>
    <ligand>
        <name>Zn(2+)</name>
        <dbReference type="ChEBI" id="CHEBI:29105"/>
        <label>2</label>
        <note>catalytic</note>
    </ligand>
</feature>
<protein>
    <submittedName>
        <fullName evidence="14">Matrix metallo ase-19-like</fullName>
    </submittedName>
</protein>
<feature type="binding site" evidence="10">
    <location>
        <position position="172"/>
    </location>
    <ligand>
        <name>Ca(2+)</name>
        <dbReference type="ChEBI" id="CHEBI:29108"/>
        <label>2</label>
    </ligand>
</feature>
<dbReference type="OrthoDB" id="406838at2759"/>
<dbReference type="EMBL" id="REGN01013011">
    <property type="protein sequence ID" value="RMZ94488.1"/>
    <property type="molecule type" value="Genomic_DNA"/>
</dbReference>
<feature type="chain" id="PRO_5018196253" evidence="12">
    <location>
        <begin position="24"/>
        <end position="318"/>
    </location>
</feature>
<feature type="binding site" evidence="10">
    <location>
        <position position="190"/>
    </location>
    <ligand>
        <name>Ca(2+)</name>
        <dbReference type="ChEBI" id="CHEBI:29108"/>
        <label>3</label>
    </ligand>
</feature>
<dbReference type="GO" id="GO:0030198">
    <property type="term" value="P:extracellular matrix organization"/>
    <property type="evidence" value="ECO:0007669"/>
    <property type="project" value="TreeGrafter"/>
</dbReference>
<dbReference type="SUPFAM" id="SSF55486">
    <property type="entry name" value="Metalloproteases ('zincins'), catalytic domain"/>
    <property type="match status" value="1"/>
</dbReference>
<evidence type="ECO:0000256" key="8">
    <source>
        <dbReference type="PIRSR" id="PIRSR001191-1"/>
    </source>
</evidence>
<comment type="cofactor">
    <cofactor evidence="10">
        <name>Ca(2+)</name>
        <dbReference type="ChEBI" id="CHEBI:29108"/>
    </cofactor>
    <text evidence="10">Can bind about 5 Ca(2+) ions per subunit.</text>
</comment>
<feature type="binding site" evidence="10">
    <location>
        <position position="197"/>
    </location>
    <ligand>
        <name>Zn(2+)</name>
        <dbReference type="ChEBI" id="CHEBI:29105"/>
        <label>1</label>
    </ligand>
</feature>
<dbReference type="InterPro" id="IPR033739">
    <property type="entry name" value="M10A_MMP"/>
</dbReference>
<dbReference type="PIRSF" id="PIRSF001191">
    <property type="entry name" value="Peptidase_M10A_matrix"/>
    <property type="match status" value="1"/>
</dbReference>
<proteinExistence type="inferred from homology"/>
<dbReference type="InterPro" id="IPR024079">
    <property type="entry name" value="MetalloPept_cat_dom_sf"/>
</dbReference>
<dbReference type="STRING" id="10195.A0A3M7P5Y7"/>
<feature type="binding site" description="in inhibited form" evidence="10">
    <location>
        <position position="92"/>
    </location>
    <ligand>
        <name>Zn(2+)</name>
        <dbReference type="ChEBI" id="CHEBI:29105"/>
        <label>2</label>
        <note>catalytic</note>
    </ligand>
</feature>
<dbReference type="PANTHER" id="PTHR10201">
    <property type="entry name" value="MATRIX METALLOPROTEINASE"/>
    <property type="match status" value="1"/>
</dbReference>
<feature type="compositionally biased region" description="Basic residues" evidence="11">
    <location>
        <begin position="275"/>
        <end position="305"/>
    </location>
</feature>
<evidence type="ECO:0000256" key="4">
    <source>
        <dbReference type="ARBA" id="ARBA00022729"/>
    </source>
</evidence>